<dbReference type="Proteomes" id="UP000694844">
    <property type="component" value="Chromosome 3"/>
</dbReference>
<dbReference type="RefSeq" id="XP_022323746.1">
    <property type="nucleotide sequence ID" value="XM_022468038.1"/>
</dbReference>
<evidence type="ECO:0000313" key="5">
    <source>
        <dbReference type="RefSeq" id="XP_022323746.1"/>
    </source>
</evidence>
<dbReference type="AlphaFoldDB" id="A0A8B8DA16"/>
<dbReference type="InterPro" id="IPR035976">
    <property type="entry name" value="Sushi/SCR/CCP_sf"/>
</dbReference>
<keyword evidence="1" id="KW-1015">Disulfide bond</keyword>
<keyword evidence="2" id="KW-1133">Transmembrane helix</keyword>
<reference evidence="5" key="1">
    <citation type="submission" date="2025-08" db="UniProtKB">
        <authorList>
            <consortium name="RefSeq"/>
        </authorList>
    </citation>
    <scope>IDENTIFICATION</scope>
    <source>
        <tissue evidence="5">Whole sample</tissue>
    </source>
</reference>
<organism evidence="4 5">
    <name type="scientific">Crassostrea virginica</name>
    <name type="common">Eastern oyster</name>
    <dbReference type="NCBI Taxonomy" id="6565"/>
    <lineage>
        <taxon>Eukaryota</taxon>
        <taxon>Metazoa</taxon>
        <taxon>Spiralia</taxon>
        <taxon>Lophotrochozoa</taxon>
        <taxon>Mollusca</taxon>
        <taxon>Bivalvia</taxon>
        <taxon>Autobranchia</taxon>
        <taxon>Pteriomorphia</taxon>
        <taxon>Ostreida</taxon>
        <taxon>Ostreoidea</taxon>
        <taxon>Ostreidae</taxon>
        <taxon>Crassostrea</taxon>
    </lineage>
</organism>
<proteinExistence type="predicted"/>
<keyword evidence="4" id="KW-1185">Reference proteome</keyword>
<evidence type="ECO:0000313" key="4">
    <source>
        <dbReference type="Proteomes" id="UP000694844"/>
    </source>
</evidence>
<dbReference type="GeneID" id="111124830"/>
<keyword evidence="3" id="KW-0732">Signal</keyword>
<evidence type="ECO:0000256" key="3">
    <source>
        <dbReference type="SAM" id="SignalP"/>
    </source>
</evidence>
<dbReference type="Gene3D" id="2.10.70.10">
    <property type="entry name" value="Complement Module, domain 1"/>
    <property type="match status" value="1"/>
</dbReference>
<gene>
    <name evidence="5" type="primary">LOC111124830</name>
</gene>
<dbReference type="SUPFAM" id="SSF57535">
    <property type="entry name" value="Complement control module/SCR domain"/>
    <property type="match status" value="1"/>
</dbReference>
<sequence>MDGYLFHLIIFCFFLTSKEIFACNVLPTIPYVDVNKTKGNAFLPGTVLHFKCSANTMPDIDNVTVTTECMRNNTWVIHGAHHCQPEKCYIAVAMFLTATVMAVSSAAAYGLTMFLIGVLNRKSRYPFHVHSCNFNYTCTMKSMETPYLHVTNHC</sequence>
<protein>
    <submittedName>
        <fullName evidence="5">Uncharacterized protein LOC111124830 isoform X1</fullName>
    </submittedName>
</protein>
<keyword evidence="2" id="KW-0472">Membrane</keyword>
<feature type="chain" id="PRO_5034933341" evidence="3">
    <location>
        <begin position="23"/>
        <end position="154"/>
    </location>
</feature>
<dbReference type="OrthoDB" id="6196246at2759"/>
<accession>A0A8B8DA16</accession>
<feature type="transmembrane region" description="Helical" evidence="2">
    <location>
        <begin position="89"/>
        <end position="116"/>
    </location>
</feature>
<keyword evidence="2" id="KW-0812">Transmembrane</keyword>
<evidence type="ECO:0000256" key="2">
    <source>
        <dbReference type="SAM" id="Phobius"/>
    </source>
</evidence>
<dbReference type="KEGG" id="cvn:111124830"/>
<name>A0A8B8DA16_CRAVI</name>
<evidence type="ECO:0000256" key="1">
    <source>
        <dbReference type="ARBA" id="ARBA00023157"/>
    </source>
</evidence>
<feature type="signal peptide" evidence="3">
    <location>
        <begin position="1"/>
        <end position="22"/>
    </location>
</feature>